<dbReference type="KEGG" id="pphr:APZ00_06765"/>
<reference evidence="1 2" key="1">
    <citation type="submission" date="2015-10" db="EMBL/GenBank/DDBJ databases">
        <title>The world's first case of liver abscess caused by Pannonibacter phragmitetus.</title>
        <authorList>
            <person name="Ming D."/>
            <person name="Wang M."/>
            <person name="Zhou Y."/>
            <person name="Jiang T."/>
            <person name="Hu S."/>
        </authorList>
    </citation>
    <scope>NUCLEOTIDE SEQUENCE [LARGE SCALE GENOMIC DNA]</scope>
    <source>
        <strain evidence="1 2">31801</strain>
    </source>
</reference>
<protein>
    <submittedName>
        <fullName evidence="1">Uncharacterized protein</fullName>
    </submittedName>
</protein>
<keyword evidence="2" id="KW-1185">Reference proteome</keyword>
<name>A0A0L0IWG4_9HYPH</name>
<dbReference type="AlphaFoldDB" id="A0A0L0IWG4"/>
<sequence length="88" mass="10065">MLTMEVHMAEIESYRGVPASALREEKNLSERRTERFEEFNARRSAMLAEAVNREADRKANRAEQLSDDADRIARRAVLGMGNRVDVTV</sequence>
<organism evidence="1 2">
    <name type="scientific">Pannonibacter phragmitetus</name>
    <dbReference type="NCBI Taxonomy" id="121719"/>
    <lineage>
        <taxon>Bacteria</taxon>
        <taxon>Pseudomonadati</taxon>
        <taxon>Pseudomonadota</taxon>
        <taxon>Alphaproteobacteria</taxon>
        <taxon>Hyphomicrobiales</taxon>
        <taxon>Stappiaceae</taxon>
        <taxon>Pannonibacter</taxon>
    </lineage>
</organism>
<dbReference type="Proteomes" id="UP000064921">
    <property type="component" value="Chromosome"/>
</dbReference>
<evidence type="ECO:0000313" key="2">
    <source>
        <dbReference type="Proteomes" id="UP000064921"/>
    </source>
</evidence>
<evidence type="ECO:0000313" key="1">
    <source>
        <dbReference type="EMBL" id="ALV26822.1"/>
    </source>
</evidence>
<accession>A0A0L0IWG4</accession>
<dbReference type="EMBL" id="CP013068">
    <property type="protein sequence ID" value="ALV26822.1"/>
    <property type="molecule type" value="Genomic_DNA"/>
</dbReference>
<proteinExistence type="predicted"/>
<gene>
    <name evidence="1" type="ORF">APZ00_06765</name>
</gene>
<dbReference type="PATRIC" id="fig|121719.5.peg.886"/>